<dbReference type="AlphaFoldDB" id="A0A9D4CL07"/>
<accession>A0A9D4CL07</accession>
<dbReference type="OrthoDB" id="275301at2759"/>
<evidence type="ECO:0000259" key="3">
    <source>
        <dbReference type="Pfam" id="PF20302"/>
    </source>
</evidence>
<feature type="compositionally biased region" description="Polar residues" evidence="2">
    <location>
        <begin position="8"/>
        <end position="24"/>
    </location>
</feature>
<organism evidence="4 5">
    <name type="scientific">Dreissena polymorpha</name>
    <name type="common">Zebra mussel</name>
    <name type="synonym">Mytilus polymorpha</name>
    <dbReference type="NCBI Taxonomy" id="45954"/>
    <lineage>
        <taxon>Eukaryota</taxon>
        <taxon>Metazoa</taxon>
        <taxon>Spiralia</taxon>
        <taxon>Lophotrochozoa</taxon>
        <taxon>Mollusca</taxon>
        <taxon>Bivalvia</taxon>
        <taxon>Autobranchia</taxon>
        <taxon>Heteroconchia</taxon>
        <taxon>Euheterodonta</taxon>
        <taxon>Imparidentia</taxon>
        <taxon>Neoheterodontei</taxon>
        <taxon>Myida</taxon>
        <taxon>Dreissenoidea</taxon>
        <taxon>Dreissenidae</taxon>
        <taxon>Dreissena</taxon>
    </lineage>
</organism>
<feature type="domain" description="MAP3K HisK-N-like globin" evidence="3">
    <location>
        <begin position="27"/>
        <end position="162"/>
    </location>
</feature>
<keyword evidence="5" id="KW-1185">Reference proteome</keyword>
<reference evidence="4" key="1">
    <citation type="journal article" date="2019" name="bioRxiv">
        <title>The Genome of the Zebra Mussel, Dreissena polymorpha: A Resource for Invasive Species Research.</title>
        <authorList>
            <person name="McCartney M.A."/>
            <person name="Auch B."/>
            <person name="Kono T."/>
            <person name="Mallez S."/>
            <person name="Zhang Y."/>
            <person name="Obille A."/>
            <person name="Becker A."/>
            <person name="Abrahante J.E."/>
            <person name="Garbe J."/>
            <person name="Badalamenti J.P."/>
            <person name="Herman A."/>
            <person name="Mangelson H."/>
            <person name="Liachko I."/>
            <person name="Sullivan S."/>
            <person name="Sone E.D."/>
            <person name="Koren S."/>
            <person name="Silverstein K.A.T."/>
            <person name="Beckman K.B."/>
            <person name="Gohl D.M."/>
        </authorList>
    </citation>
    <scope>NUCLEOTIDE SEQUENCE</scope>
    <source>
        <strain evidence="4">Duluth1</strain>
        <tissue evidence="4">Whole animal</tissue>
    </source>
</reference>
<dbReference type="Pfam" id="PF20302">
    <property type="entry name" value="HisK-N-like"/>
    <property type="match status" value="1"/>
</dbReference>
<dbReference type="EMBL" id="JAIWYP010000012">
    <property type="protein sequence ID" value="KAH3726126.1"/>
    <property type="molecule type" value="Genomic_DNA"/>
</dbReference>
<comment type="caution">
    <text evidence="4">The sequence shown here is derived from an EMBL/GenBank/DDBJ whole genome shotgun (WGS) entry which is preliminary data.</text>
</comment>
<dbReference type="Proteomes" id="UP000828390">
    <property type="component" value="Unassembled WGS sequence"/>
</dbReference>
<feature type="region of interest" description="Disordered" evidence="2">
    <location>
        <begin position="1"/>
        <end position="25"/>
    </location>
</feature>
<dbReference type="InterPro" id="IPR046873">
    <property type="entry name" value="HisK-N-like"/>
</dbReference>
<dbReference type="InterPro" id="IPR013761">
    <property type="entry name" value="SAM/pointed_sf"/>
</dbReference>
<keyword evidence="1" id="KW-0175">Coiled coil</keyword>
<evidence type="ECO:0000313" key="5">
    <source>
        <dbReference type="Proteomes" id="UP000828390"/>
    </source>
</evidence>
<proteinExistence type="predicted"/>
<reference evidence="4" key="2">
    <citation type="submission" date="2020-11" db="EMBL/GenBank/DDBJ databases">
        <authorList>
            <person name="McCartney M.A."/>
            <person name="Auch B."/>
            <person name="Kono T."/>
            <person name="Mallez S."/>
            <person name="Becker A."/>
            <person name="Gohl D.M."/>
            <person name="Silverstein K.A.T."/>
            <person name="Koren S."/>
            <person name="Bechman K.B."/>
            <person name="Herman A."/>
            <person name="Abrahante J.E."/>
            <person name="Garbe J."/>
        </authorList>
    </citation>
    <scope>NUCLEOTIDE SEQUENCE</scope>
    <source>
        <strain evidence="4">Duluth1</strain>
        <tissue evidence="4">Whole animal</tissue>
    </source>
</reference>
<dbReference type="SUPFAM" id="SSF47769">
    <property type="entry name" value="SAM/Pointed domain"/>
    <property type="match status" value="1"/>
</dbReference>
<evidence type="ECO:0000256" key="1">
    <source>
        <dbReference type="SAM" id="Coils"/>
    </source>
</evidence>
<gene>
    <name evidence="4" type="ORF">DPMN_051982</name>
</gene>
<evidence type="ECO:0000256" key="2">
    <source>
        <dbReference type="SAM" id="MobiDB-lite"/>
    </source>
</evidence>
<sequence>MNEMMSPETDSYRSQTGSHDSSGQGFYMLRKDSERRLTLVQLLTRNEDVTRVIETWMIFIHRDATISNPKLTREHLMILLKALREYVQEQDTSYIKDALDKVKEMLEYDHTALIELQLALYVFQEAVSFNLKNRDIQPHWMFALDNLLRSATQAAITVLSPELGANLAGDGQIEGDAATSGVPSTNSGKSATGEFRKSVNAEIRKQLESYEDENLILLQQLLDVERSYNELLKKTIADKKLQIEVIQQLSSASWPIAPTSPPFSSSSMGLGPSVVINEPPDEALVNWLRQCAIDTHAIEKIVSEQYTLEDLKELVTYEQLISLNIRGGMVCRVWRAIQTHRARRQSKGKR</sequence>
<protein>
    <recommendedName>
        <fullName evidence="3">MAP3K HisK-N-like globin domain-containing protein</fullName>
    </recommendedName>
</protein>
<feature type="compositionally biased region" description="Polar residues" evidence="2">
    <location>
        <begin position="181"/>
        <end position="190"/>
    </location>
</feature>
<evidence type="ECO:0000313" key="4">
    <source>
        <dbReference type="EMBL" id="KAH3726126.1"/>
    </source>
</evidence>
<feature type="coiled-coil region" evidence="1">
    <location>
        <begin position="200"/>
        <end position="227"/>
    </location>
</feature>
<name>A0A9D4CL07_DREPO</name>
<feature type="region of interest" description="Disordered" evidence="2">
    <location>
        <begin position="175"/>
        <end position="194"/>
    </location>
</feature>